<comment type="caution">
    <text evidence="8">The sequence shown here is derived from an EMBL/GenBank/DDBJ whole genome shotgun (WGS) entry which is preliminary data.</text>
</comment>
<comment type="similarity">
    <text evidence="1">Belongs to the nuclease type I family.</text>
</comment>
<evidence type="ECO:0000313" key="9">
    <source>
        <dbReference type="Proteomes" id="UP000019484"/>
    </source>
</evidence>
<dbReference type="RefSeq" id="XP_007725385.1">
    <property type="nucleotide sequence ID" value="XM_007727195.1"/>
</dbReference>
<dbReference type="CDD" id="cd11010">
    <property type="entry name" value="S1-P1_nuclease"/>
    <property type="match status" value="1"/>
</dbReference>
<keyword evidence="7" id="KW-0325">Glycoprotein</keyword>
<dbReference type="GO" id="GO:0046872">
    <property type="term" value="F:metal ion binding"/>
    <property type="evidence" value="ECO:0007669"/>
    <property type="project" value="UniProtKB-KW"/>
</dbReference>
<keyword evidence="3" id="KW-0479">Metal-binding</keyword>
<gene>
    <name evidence="8" type="ORF">A1O1_06316</name>
</gene>
<proteinExistence type="inferred from homology"/>
<dbReference type="InterPro" id="IPR008947">
    <property type="entry name" value="PLipase_C/P1_nuclease_dom_sf"/>
</dbReference>
<dbReference type="Gene3D" id="1.10.575.10">
    <property type="entry name" value="P1 Nuclease"/>
    <property type="match status" value="1"/>
</dbReference>
<dbReference type="SUPFAM" id="SSF48537">
    <property type="entry name" value="Phospholipase C/P1 nuclease"/>
    <property type="match status" value="1"/>
</dbReference>
<reference evidence="8 9" key="1">
    <citation type="submission" date="2013-03" db="EMBL/GenBank/DDBJ databases">
        <title>The Genome Sequence of Capronia coronata CBS 617.96.</title>
        <authorList>
            <consortium name="The Broad Institute Genomics Platform"/>
            <person name="Cuomo C."/>
            <person name="de Hoog S."/>
            <person name="Gorbushina A."/>
            <person name="Walker B."/>
            <person name="Young S.K."/>
            <person name="Zeng Q."/>
            <person name="Gargeya S."/>
            <person name="Fitzgerald M."/>
            <person name="Haas B."/>
            <person name="Abouelleil A."/>
            <person name="Allen A.W."/>
            <person name="Alvarado L."/>
            <person name="Arachchi H.M."/>
            <person name="Berlin A.M."/>
            <person name="Chapman S.B."/>
            <person name="Gainer-Dewar J."/>
            <person name="Goldberg J."/>
            <person name="Griggs A."/>
            <person name="Gujja S."/>
            <person name="Hansen M."/>
            <person name="Howarth C."/>
            <person name="Imamovic A."/>
            <person name="Ireland A."/>
            <person name="Larimer J."/>
            <person name="McCowan C."/>
            <person name="Murphy C."/>
            <person name="Pearson M."/>
            <person name="Poon T.W."/>
            <person name="Priest M."/>
            <person name="Roberts A."/>
            <person name="Saif S."/>
            <person name="Shea T."/>
            <person name="Sisk P."/>
            <person name="Sykes S."/>
            <person name="Wortman J."/>
            <person name="Nusbaum C."/>
            <person name="Birren B."/>
        </authorList>
    </citation>
    <scope>NUCLEOTIDE SEQUENCE [LARGE SCALE GENOMIC DNA]</scope>
    <source>
        <strain evidence="8 9">CBS 617.96</strain>
    </source>
</reference>
<evidence type="ECO:0000256" key="3">
    <source>
        <dbReference type="ARBA" id="ARBA00022723"/>
    </source>
</evidence>
<evidence type="ECO:0000256" key="5">
    <source>
        <dbReference type="ARBA" id="ARBA00022801"/>
    </source>
</evidence>
<dbReference type="PANTHER" id="PTHR33146">
    <property type="entry name" value="ENDONUCLEASE 4"/>
    <property type="match status" value="1"/>
</dbReference>
<dbReference type="GO" id="GO:0006308">
    <property type="term" value="P:DNA catabolic process"/>
    <property type="evidence" value="ECO:0007669"/>
    <property type="project" value="InterPro"/>
</dbReference>
<keyword evidence="4" id="KW-0255">Endonuclease</keyword>
<dbReference type="AlphaFoldDB" id="W9XZI4"/>
<keyword evidence="2" id="KW-0540">Nuclease</keyword>
<accession>W9XZI4</accession>
<organism evidence="8 9">
    <name type="scientific">Capronia coronata CBS 617.96</name>
    <dbReference type="NCBI Taxonomy" id="1182541"/>
    <lineage>
        <taxon>Eukaryota</taxon>
        <taxon>Fungi</taxon>
        <taxon>Dikarya</taxon>
        <taxon>Ascomycota</taxon>
        <taxon>Pezizomycotina</taxon>
        <taxon>Eurotiomycetes</taxon>
        <taxon>Chaetothyriomycetidae</taxon>
        <taxon>Chaetothyriales</taxon>
        <taxon>Herpotrichiellaceae</taxon>
        <taxon>Capronia</taxon>
    </lineage>
</organism>
<dbReference type="GO" id="GO:0004519">
    <property type="term" value="F:endonuclease activity"/>
    <property type="evidence" value="ECO:0007669"/>
    <property type="project" value="UniProtKB-KW"/>
</dbReference>
<evidence type="ECO:0000256" key="4">
    <source>
        <dbReference type="ARBA" id="ARBA00022759"/>
    </source>
</evidence>
<dbReference type="STRING" id="1182541.W9XZI4"/>
<dbReference type="InterPro" id="IPR003154">
    <property type="entry name" value="S1/P1nuclease"/>
</dbReference>
<dbReference type="HOGENOM" id="CLU_044365_0_0_1"/>
<keyword evidence="5" id="KW-0378">Hydrolase</keyword>
<sequence>MHYSSTTIRFRPVLLLAFTLSFSFTKLAYAWGSLGHETVAWIAQSYVSPATESTIKALLESNRTDYMANVSTWADSYRYTSEGRWTAPLHYIDANDDPPSSCSVDYARDCGDAGCSVSAIVNYTSILLNGHHRPSSSRNASSAAVLKDAARFIIHFIGDLHQPLHDEALDVGGNTINVTYDGEDTNLHHIWDTEIVEQLADGMDAHEFAENLTKSIEAGDYGWNVNGWLSGVVSVNNTLATAMEWASEANAFVCTDVLQEGVDAVEDDGDLSRSYYEAHYDVARVQIAKAGYRLGIWLNLIVTGRMDG</sequence>
<evidence type="ECO:0008006" key="10">
    <source>
        <dbReference type="Google" id="ProtNLM"/>
    </source>
</evidence>
<keyword evidence="6" id="KW-1015">Disulfide bond</keyword>
<dbReference type="eggNOG" id="ENOG502QRXU">
    <property type="taxonomic scope" value="Eukaryota"/>
</dbReference>
<evidence type="ECO:0000313" key="8">
    <source>
        <dbReference type="EMBL" id="EXJ85947.1"/>
    </source>
</evidence>
<dbReference type="GO" id="GO:0003676">
    <property type="term" value="F:nucleic acid binding"/>
    <property type="evidence" value="ECO:0007669"/>
    <property type="project" value="InterPro"/>
</dbReference>
<dbReference type="Proteomes" id="UP000019484">
    <property type="component" value="Unassembled WGS sequence"/>
</dbReference>
<protein>
    <recommendedName>
        <fullName evidence="10">Nuclease S1</fullName>
    </recommendedName>
</protein>
<evidence type="ECO:0000256" key="7">
    <source>
        <dbReference type="ARBA" id="ARBA00023180"/>
    </source>
</evidence>
<evidence type="ECO:0000256" key="1">
    <source>
        <dbReference type="ARBA" id="ARBA00009547"/>
    </source>
</evidence>
<keyword evidence="9" id="KW-1185">Reference proteome</keyword>
<dbReference type="GeneID" id="19161184"/>
<dbReference type="PANTHER" id="PTHR33146:SF26">
    <property type="entry name" value="ENDONUCLEASE 4"/>
    <property type="match status" value="1"/>
</dbReference>
<name>W9XZI4_9EURO</name>
<evidence type="ECO:0000256" key="2">
    <source>
        <dbReference type="ARBA" id="ARBA00022722"/>
    </source>
</evidence>
<dbReference type="Pfam" id="PF02265">
    <property type="entry name" value="S1-P1_nuclease"/>
    <property type="match status" value="1"/>
</dbReference>
<dbReference type="GO" id="GO:0016788">
    <property type="term" value="F:hydrolase activity, acting on ester bonds"/>
    <property type="evidence" value="ECO:0007669"/>
    <property type="project" value="InterPro"/>
</dbReference>
<dbReference type="EMBL" id="AMWN01000005">
    <property type="protein sequence ID" value="EXJ85947.1"/>
    <property type="molecule type" value="Genomic_DNA"/>
</dbReference>
<evidence type="ECO:0000256" key="6">
    <source>
        <dbReference type="ARBA" id="ARBA00023157"/>
    </source>
</evidence>
<dbReference type="OrthoDB" id="441446at2759"/>